<dbReference type="GeneID" id="94843381"/>
<sequence length="369" mass="42400">MTFSILFKKLSLQKIHKLKMTGNEIPEEIWARWSRPEIEPLRQVVLSFGGSIHKEALIDSFFDVSLLIPDGENTTSLKGIFYLTTRRMVFLPRNMIHPNMVQASFDALRCITGTRSDLTASVVDINGCTAKFQFVSARALYQCFNLFRQLAEASRFSEEKFRSVVHSLATAVRLNETPFNSIEVELQECTQTNIIPAVSVIEDYDDTVDPVTVVLAPVKEFFDYFNNLHFDMHIKLRILLVMSFVSFCLQYIPFLPFCALLIIIYLLYNGWKSLDRDLEEEESKEPNIPAVAGGFVITEKFLMSYLGWRDPRKSILVLQSCLSIILAWLVIPERIYPYACLIAYIYYVIRPLMSSNIVAKIYSGPWFST</sequence>
<feature type="transmembrane region" description="Helical" evidence="1">
    <location>
        <begin position="336"/>
        <end position="353"/>
    </location>
</feature>
<evidence type="ECO:0008006" key="4">
    <source>
        <dbReference type="Google" id="ProtNLM"/>
    </source>
</evidence>
<name>A0A1J4JN24_9EUKA</name>
<comment type="caution">
    <text evidence="2">The sequence shown here is derived from an EMBL/GenBank/DDBJ whole genome shotgun (WGS) entry which is preliminary data.</text>
</comment>
<keyword evidence="1" id="KW-0812">Transmembrane</keyword>
<dbReference type="OrthoDB" id="10432535at2759"/>
<organism evidence="2 3">
    <name type="scientific">Tritrichomonas foetus</name>
    <dbReference type="NCBI Taxonomy" id="1144522"/>
    <lineage>
        <taxon>Eukaryota</taxon>
        <taxon>Metamonada</taxon>
        <taxon>Parabasalia</taxon>
        <taxon>Tritrichomonadida</taxon>
        <taxon>Tritrichomonadidae</taxon>
        <taxon>Tritrichomonas</taxon>
    </lineage>
</organism>
<feature type="transmembrane region" description="Helical" evidence="1">
    <location>
        <begin position="315"/>
        <end position="330"/>
    </location>
</feature>
<keyword evidence="3" id="KW-1185">Reference proteome</keyword>
<evidence type="ECO:0000313" key="3">
    <source>
        <dbReference type="Proteomes" id="UP000179807"/>
    </source>
</evidence>
<evidence type="ECO:0000256" key="1">
    <source>
        <dbReference type="SAM" id="Phobius"/>
    </source>
</evidence>
<dbReference type="Proteomes" id="UP000179807">
    <property type="component" value="Unassembled WGS sequence"/>
</dbReference>
<dbReference type="VEuPathDB" id="TrichDB:TRFO_32763"/>
<gene>
    <name evidence="2" type="ORF">TRFO_32763</name>
</gene>
<reference evidence="2" key="1">
    <citation type="submission" date="2016-10" db="EMBL/GenBank/DDBJ databases">
        <authorList>
            <person name="Benchimol M."/>
            <person name="Almeida L.G."/>
            <person name="Vasconcelos A.T."/>
            <person name="Perreira-Neves A."/>
            <person name="Rosa I.A."/>
            <person name="Tasca T."/>
            <person name="Bogo M.R."/>
            <person name="de Souza W."/>
        </authorList>
    </citation>
    <scope>NUCLEOTIDE SEQUENCE [LARGE SCALE GENOMIC DNA]</scope>
    <source>
        <strain evidence="2">K</strain>
    </source>
</reference>
<evidence type="ECO:0000313" key="2">
    <source>
        <dbReference type="EMBL" id="OHT00527.1"/>
    </source>
</evidence>
<accession>A0A1J4JN24</accession>
<dbReference type="RefSeq" id="XP_068353663.1">
    <property type="nucleotide sequence ID" value="XM_068508677.1"/>
</dbReference>
<keyword evidence="1" id="KW-1133">Transmembrane helix</keyword>
<proteinExistence type="predicted"/>
<dbReference type="AlphaFoldDB" id="A0A1J4JN24"/>
<keyword evidence="1" id="KW-0472">Membrane</keyword>
<dbReference type="EMBL" id="MLAK01000950">
    <property type="protein sequence ID" value="OHT00527.1"/>
    <property type="molecule type" value="Genomic_DNA"/>
</dbReference>
<protein>
    <recommendedName>
        <fullName evidence="4">GRAM domain-containing protein</fullName>
    </recommendedName>
</protein>
<feature type="transmembrane region" description="Helical" evidence="1">
    <location>
        <begin position="238"/>
        <end position="268"/>
    </location>
</feature>